<dbReference type="OrthoDB" id="3003445at2759"/>
<organism evidence="1 2">
    <name type="scientific">Armillaria gallica</name>
    <name type="common">Bulbous honey fungus</name>
    <name type="synonym">Armillaria bulbosa</name>
    <dbReference type="NCBI Taxonomy" id="47427"/>
    <lineage>
        <taxon>Eukaryota</taxon>
        <taxon>Fungi</taxon>
        <taxon>Dikarya</taxon>
        <taxon>Basidiomycota</taxon>
        <taxon>Agaricomycotina</taxon>
        <taxon>Agaricomycetes</taxon>
        <taxon>Agaricomycetidae</taxon>
        <taxon>Agaricales</taxon>
        <taxon>Marasmiineae</taxon>
        <taxon>Physalacriaceae</taxon>
        <taxon>Armillaria</taxon>
    </lineage>
</organism>
<reference evidence="2" key="1">
    <citation type="journal article" date="2017" name="Nat. Ecol. Evol.">
        <title>Genome expansion and lineage-specific genetic innovations in the forest pathogenic fungi Armillaria.</title>
        <authorList>
            <person name="Sipos G."/>
            <person name="Prasanna A.N."/>
            <person name="Walter M.C."/>
            <person name="O'Connor E."/>
            <person name="Balint B."/>
            <person name="Krizsan K."/>
            <person name="Kiss B."/>
            <person name="Hess J."/>
            <person name="Varga T."/>
            <person name="Slot J."/>
            <person name="Riley R."/>
            <person name="Boka B."/>
            <person name="Rigling D."/>
            <person name="Barry K."/>
            <person name="Lee J."/>
            <person name="Mihaltcheva S."/>
            <person name="LaButti K."/>
            <person name="Lipzen A."/>
            <person name="Waldron R."/>
            <person name="Moloney N.M."/>
            <person name="Sperisen C."/>
            <person name="Kredics L."/>
            <person name="Vagvoelgyi C."/>
            <person name="Patrignani A."/>
            <person name="Fitzpatrick D."/>
            <person name="Nagy I."/>
            <person name="Doyle S."/>
            <person name="Anderson J.B."/>
            <person name="Grigoriev I.V."/>
            <person name="Gueldener U."/>
            <person name="Muensterkoetter M."/>
            <person name="Nagy L.G."/>
        </authorList>
    </citation>
    <scope>NUCLEOTIDE SEQUENCE [LARGE SCALE GENOMIC DNA]</scope>
    <source>
        <strain evidence="2">Ar21-2</strain>
    </source>
</reference>
<keyword evidence="2" id="KW-1185">Reference proteome</keyword>
<evidence type="ECO:0008006" key="3">
    <source>
        <dbReference type="Google" id="ProtNLM"/>
    </source>
</evidence>
<dbReference type="EMBL" id="KZ293701">
    <property type="protein sequence ID" value="PBK84089.1"/>
    <property type="molecule type" value="Genomic_DNA"/>
</dbReference>
<gene>
    <name evidence="1" type="ORF">ARMGADRAFT_619006</name>
</gene>
<accession>A0A2H3CLX6</accession>
<evidence type="ECO:0000313" key="1">
    <source>
        <dbReference type="EMBL" id="PBK84089.1"/>
    </source>
</evidence>
<proteinExistence type="predicted"/>
<protein>
    <recommendedName>
        <fullName evidence="3">F-box domain-containing protein</fullName>
    </recommendedName>
</protein>
<dbReference type="AlphaFoldDB" id="A0A2H3CLX6"/>
<sequence>MEVFRVSHAVCDHGDVLDLSWSSHVISHVCRLWRYIAIEKCPEIWADFWLERNRWDFLKDPVALLSLALSRSGNSPLEFLVEGAGGNDCQLVVGCRMRQSYIGRPMSIGMMVSLKRFYKAWSNTVAVGRMFILTSHFVSSTCYVLFADDYKLPSPVHTTKPPTSIHRSFLLNPTFWTARLSSKP</sequence>
<dbReference type="InParanoid" id="A0A2H3CLX6"/>
<name>A0A2H3CLX6_ARMGA</name>
<dbReference type="Proteomes" id="UP000217790">
    <property type="component" value="Unassembled WGS sequence"/>
</dbReference>
<evidence type="ECO:0000313" key="2">
    <source>
        <dbReference type="Proteomes" id="UP000217790"/>
    </source>
</evidence>